<proteinExistence type="predicted"/>
<evidence type="ECO:0000313" key="3">
    <source>
        <dbReference type="Proteomes" id="UP000479000"/>
    </source>
</evidence>
<protein>
    <submittedName>
        <fullName evidence="2">Uncharacterized protein</fullName>
    </submittedName>
</protein>
<feature type="compositionally biased region" description="Basic and acidic residues" evidence="1">
    <location>
        <begin position="88"/>
        <end position="98"/>
    </location>
</feature>
<sequence length="180" mass="19888">MVNGCAVIREGRTSSISSSVQRWLPMTIITTIVGWKPKAKKPRISSPWKGTYSLSGSVWQVNGKMATLHLSSNLPLFGYREQSEVPLARDHVRSRSDQSTDDNPAHASRTTSTKKGLLRKRIENSTLILRPDAERLFCKREGFGKKALGTILCIIYVPLVVIKNDKIGSLVPGLETGLSK</sequence>
<dbReference type="Proteomes" id="UP000479000">
    <property type="component" value="Unassembled WGS sequence"/>
</dbReference>
<dbReference type="EMBL" id="CADCXU010001992">
    <property type="protein sequence ID" value="CAA9994474.1"/>
    <property type="molecule type" value="Genomic_DNA"/>
</dbReference>
<organism evidence="2 3">
    <name type="scientific">Nesidiocoris tenuis</name>
    <dbReference type="NCBI Taxonomy" id="355587"/>
    <lineage>
        <taxon>Eukaryota</taxon>
        <taxon>Metazoa</taxon>
        <taxon>Ecdysozoa</taxon>
        <taxon>Arthropoda</taxon>
        <taxon>Hexapoda</taxon>
        <taxon>Insecta</taxon>
        <taxon>Pterygota</taxon>
        <taxon>Neoptera</taxon>
        <taxon>Paraneoptera</taxon>
        <taxon>Hemiptera</taxon>
        <taxon>Heteroptera</taxon>
        <taxon>Panheteroptera</taxon>
        <taxon>Cimicomorpha</taxon>
        <taxon>Miridae</taxon>
        <taxon>Dicyphina</taxon>
        <taxon>Nesidiocoris</taxon>
    </lineage>
</organism>
<keyword evidence="3" id="KW-1185">Reference proteome</keyword>
<name>A0A6H5FXN7_9HEMI</name>
<evidence type="ECO:0000256" key="1">
    <source>
        <dbReference type="SAM" id="MobiDB-lite"/>
    </source>
</evidence>
<dbReference type="AlphaFoldDB" id="A0A6H5FXN7"/>
<reference evidence="2 3" key="1">
    <citation type="submission" date="2020-02" db="EMBL/GenBank/DDBJ databases">
        <authorList>
            <person name="Ferguson B K."/>
        </authorList>
    </citation>
    <scope>NUCLEOTIDE SEQUENCE [LARGE SCALE GENOMIC DNA]</scope>
</reference>
<accession>A0A6H5FXN7</accession>
<gene>
    <name evidence="2" type="ORF">NTEN_LOCUS1290</name>
</gene>
<feature type="region of interest" description="Disordered" evidence="1">
    <location>
        <begin position="88"/>
        <end position="115"/>
    </location>
</feature>
<evidence type="ECO:0000313" key="2">
    <source>
        <dbReference type="EMBL" id="CAA9994474.1"/>
    </source>
</evidence>